<evidence type="ECO:0000313" key="10">
    <source>
        <dbReference type="Proteomes" id="UP000199207"/>
    </source>
</evidence>
<keyword evidence="10" id="KW-1185">Reference proteome</keyword>
<keyword evidence="4 9" id="KW-0808">Transferase</keyword>
<dbReference type="Gene3D" id="1.25.40.10">
    <property type="entry name" value="Tetratricopeptide repeat domain"/>
    <property type="match status" value="1"/>
</dbReference>
<keyword evidence="6" id="KW-1133">Transmembrane helix</keyword>
<name>A0A1I1M5R3_9ACTN</name>
<dbReference type="InterPro" id="IPR011990">
    <property type="entry name" value="TPR-like_helical_dom_sf"/>
</dbReference>
<dbReference type="EMBL" id="FOLM01000006">
    <property type="protein sequence ID" value="SFC80565.1"/>
    <property type="molecule type" value="Genomic_DNA"/>
</dbReference>
<evidence type="ECO:0000256" key="2">
    <source>
        <dbReference type="ARBA" id="ARBA00004308"/>
    </source>
</evidence>
<evidence type="ECO:0000313" key="9">
    <source>
        <dbReference type="EMBL" id="SFC80565.1"/>
    </source>
</evidence>
<evidence type="ECO:0000256" key="1">
    <source>
        <dbReference type="ARBA" id="ARBA00004167"/>
    </source>
</evidence>
<evidence type="ECO:0000256" key="8">
    <source>
        <dbReference type="ARBA" id="ARBA00023180"/>
    </source>
</evidence>
<dbReference type="Proteomes" id="UP000199207">
    <property type="component" value="Unassembled WGS sequence"/>
</dbReference>
<gene>
    <name evidence="9" type="ORF">SAMN05421773_106107</name>
</gene>
<keyword evidence="7" id="KW-0472">Membrane</keyword>
<dbReference type="GO" id="GO:0016020">
    <property type="term" value="C:membrane"/>
    <property type="evidence" value="ECO:0007669"/>
    <property type="project" value="UniProtKB-SubCell"/>
</dbReference>
<dbReference type="Pfam" id="PF00777">
    <property type="entry name" value="Glyco_transf_29"/>
    <property type="match status" value="1"/>
</dbReference>
<evidence type="ECO:0000256" key="6">
    <source>
        <dbReference type="ARBA" id="ARBA00022989"/>
    </source>
</evidence>
<evidence type="ECO:0000256" key="5">
    <source>
        <dbReference type="ARBA" id="ARBA00022692"/>
    </source>
</evidence>
<dbReference type="STRING" id="910347.SAMN05421773_106107"/>
<proteinExistence type="predicted"/>
<evidence type="ECO:0000256" key="4">
    <source>
        <dbReference type="ARBA" id="ARBA00022679"/>
    </source>
</evidence>
<dbReference type="GO" id="GO:0012505">
    <property type="term" value="C:endomembrane system"/>
    <property type="evidence" value="ECO:0007669"/>
    <property type="project" value="UniProtKB-SubCell"/>
</dbReference>
<comment type="subcellular location">
    <subcellularLocation>
        <location evidence="2">Endomembrane system</location>
    </subcellularLocation>
    <subcellularLocation>
        <location evidence="1">Membrane</location>
        <topology evidence="1">Single-pass membrane protein</topology>
    </subcellularLocation>
</comment>
<evidence type="ECO:0000256" key="7">
    <source>
        <dbReference type="ARBA" id="ARBA00023136"/>
    </source>
</evidence>
<dbReference type="InterPro" id="IPR038578">
    <property type="entry name" value="GT29-like_sf"/>
</dbReference>
<keyword evidence="3 9" id="KW-0328">Glycosyltransferase</keyword>
<dbReference type="GO" id="GO:0008373">
    <property type="term" value="F:sialyltransferase activity"/>
    <property type="evidence" value="ECO:0007669"/>
    <property type="project" value="InterPro"/>
</dbReference>
<organism evidence="9 10">
    <name type="scientific">Streptomyces aidingensis</name>
    <dbReference type="NCBI Taxonomy" id="910347"/>
    <lineage>
        <taxon>Bacteria</taxon>
        <taxon>Bacillati</taxon>
        <taxon>Actinomycetota</taxon>
        <taxon>Actinomycetes</taxon>
        <taxon>Kitasatosporales</taxon>
        <taxon>Streptomycetaceae</taxon>
        <taxon>Streptomyces</taxon>
    </lineage>
</organism>
<dbReference type="RefSeq" id="WP_245834031.1">
    <property type="nucleotide sequence ID" value="NZ_FOLM01000006.1"/>
</dbReference>
<sequence>MQFRIGRPVRRATAGLRKDTVRDGSGLAARIQDCAVTGGQLVGSADPQRQKLAEAIRTLTAAYTAALSRPADAAALLADDRGWPKTHPELFDALLQTGRAAADLHTDAYLPLALRITDTLLGVRKESRAAWRLRARVLDLQGDDRAAIAAHERYLKICAVDDLGTGARISALRRSRERLTECLDLLQERGPGAAEHAGESETELWSRAGALRERGDRAGAEELMTAALLAMERSGRRLGELSTCLTTLVELLTESGETTGPRELRLLEAYSEHRRLLRRDETPEPLLGGTKVIGISDFRNLIAGKTVCLVANSNKIAESRMGEEIDSYDLVVRFNSFRIDPANTGRRTDIHATIHKHSYNWDVPVQTRLVFGGKAGVWNTSLRRRLVPGAQTYVNDRTLRWPLREVGKVPARVWPAIPTSGFNMLWLLDFLDVSPRIDLLGFDFYASGAYRLPDAMKHPITAVHEYRRERDWIMDRARHTDEMRIALR</sequence>
<dbReference type="Gene3D" id="3.90.1480.20">
    <property type="entry name" value="Glycosyl transferase family 29"/>
    <property type="match status" value="1"/>
</dbReference>
<protein>
    <submittedName>
        <fullName evidence="9">Glycosyltransferase family 29 (Sialyltransferase)</fullName>
    </submittedName>
</protein>
<reference evidence="9 10" key="1">
    <citation type="submission" date="2016-10" db="EMBL/GenBank/DDBJ databases">
        <authorList>
            <person name="de Groot N.N."/>
        </authorList>
    </citation>
    <scope>NUCLEOTIDE SEQUENCE [LARGE SCALE GENOMIC DNA]</scope>
    <source>
        <strain evidence="9 10">CGMCC 4.5739</strain>
    </source>
</reference>
<accession>A0A1I1M5R3</accession>
<keyword evidence="8" id="KW-0325">Glycoprotein</keyword>
<keyword evidence="5" id="KW-0812">Transmembrane</keyword>
<dbReference type="AlphaFoldDB" id="A0A1I1M5R3"/>
<evidence type="ECO:0000256" key="3">
    <source>
        <dbReference type="ARBA" id="ARBA00022676"/>
    </source>
</evidence>
<dbReference type="InterPro" id="IPR001675">
    <property type="entry name" value="Glyco_trans_29"/>
</dbReference>